<evidence type="ECO:0000313" key="1">
    <source>
        <dbReference type="EMBL" id="CAD6187118.1"/>
    </source>
</evidence>
<protein>
    <submittedName>
        <fullName evidence="1">Uncharacterized protein</fullName>
    </submittedName>
</protein>
<reference evidence="1" key="1">
    <citation type="submission" date="2020-10" db="EMBL/GenBank/DDBJ databases">
        <authorList>
            <person name="Kikuchi T."/>
        </authorList>
    </citation>
    <scope>NUCLEOTIDE SEQUENCE</scope>
    <source>
        <strain evidence="1">NKZ352</strain>
    </source>
</reference>
<dbReference type="AlphaFoldDB" id="A0A8S1GX33"/>
<comment type="caution">
    <text evidence="1">The sequence shown here is derived from an EMBL/GenBank/DDBJ whole genome shotgun (WGS) entry which is preliminary data.</text>
</comment>
<evidence type="ECO:0000313" key="2">
    <source>
        <dbReference type="Proteomes" id="UP000835052"/>
    </source>
</evidence>
<gene>
    <name evidence="1" type="ORF">CAUJ_LOCUS3037</name>
</gene>
<dbReference type="EMBL" id="CAJGYM010000005">
    <property type="protein sequence ID" value="CAD6187118.1"/>
    <property type="molecule type" value="Genomic_DNA"/>
</dbReference>
<proteinExistence type="predicted"/>
<keyword evidence="2" id="KW-1185">Reference proteome</keyword>
<organism evidence="1 2">
    <name type="scientific">Caenorhabditis auriculariae</name>
    <dbReference type="NCBI Taxonomy" id="2777116"/>
    <lineage>
        <taxon>Eukaryota</taxon>
        <taxon>Metazoa</taxon>
        <taxon>Ecdysozoa</taxon>
        <taxon>Nematoda</taxon>
        <taxon>Chromadorea</taxon>
        <taxon>Rhabditida</taxon>
        <taxon>Rhabditina</taxon>
        <taxon>Rhabditomorpha</taxon>
        <taxon>Rhabditoidea</taxon>
        <taxon>Rhabditidae</taxon>
        <taxon>Peloderinae</taxon>
        <taxon>Caenorhabditis</taxon>
    </lineage>
</organism>
<name>A0A8S1GX33_9PELO</name>
<accession>A0A8S1GX33</accession>
<sequence>MSKLLAQGWDFSHPAKSREFCGSSLTSIININIKWSESFSEKAAKTSFSSRYGLDQKRIGDPRRINKSLKRTKSETSHRIFKSFGTFIVEKNYASDFNNSELHTIIRKPISSTHIIIFSIFTRPNWNLVLEKSPQD</sequence>
<dbReference type="Proteomes" id="UP000835052">
    <property type="component" value="Unassembled WGS sequence"/>
</dbReference>